<proteinExistence type="inferred from homology"/>
<dbReference type="FunFam" id="2.40.70.10:FF:000026">
    <property type="entry name" value="Endothiapepsin"/>
    <property type="match status" value="1"/>
</dbReference>
<dbReference type="InterPro" id="IPR001461">
    <property type="entry name" value="Aspartic_peptidase_A1"/>
</dbReference>
<dbReference type="PROSITE" id="PS00141">
    <property type="entry name" value="ASP_PROTEASE"/>
    <property type="match status" value="1"/>
</dbReference>
<feature type="domain" description="Peptidase A1" evidence="13">
    <location>
        <begin position="104"/>
        <end position="419"/>
    </location>
</feature>
<evidence type="ECO:0000256" key="3">
    <source>
        <dbReference type="ARBA" id="ARBA00022525"/>
    </source>
</evidence>
<dbReference type="GO" id="GO:0004190">
    <property type="term" value="F:aspartic-type endopeptidase activity"/>
    <property type="evidence" value="ECO:0007669"/>
    <property type="project" value="UniProtKB-KW"/>
</dbReference>
<dbReference type="GO" id="GO:0006508">
    <property type="term" value="P:proteolysis"/>
    <property type="evidence" value="ECO:0007669"/>
    <property type="project" value="UniProtKB-KW"/>
</dbReference>
<protein>
    <submittedName>
        <fullName evidence="14">Putative extracellular aspartic endopeptidase</fullName>
    </submittedName>
</protein>
<dbReference type="STRING" id="41067.A0A2I2FM17"/>
<dbReference type="Gene3D" id="2.40.70.10">
    <property type="entry name" value="Acid Proteases"/>
    <property type="match status" value="2"/>
</dbReference>
<keyword evidence="8" id="KW-0865">Zymogen</keyword>
<keyword evidence="6 11" id="KW-0064">Aspartyl protease</keyword>
<evidence type="ECO:0000256" key="1">
    <source>
        <dbReference type="ARBA" id="ARBA00004613"/>
    </source>
</evidence>
<comment type="subcellular location">
    <subcellularLocation>
        <location evidence="1">Secreted</location>
    </subcellularLocation>
</comment>
<dbReference type="PANTHER" id="PTHR47966">
    <property type="entry name" value="BETA-SITE APP-CLEAVING ENZYME, ISOFORM A-RELATED"/>
    <property type="match status" value="1"/>
</dbReference>
<sequence>MLVQSLLLIACLGFGAFSAPTAPPETHQRRSFKVESILRDNDIQGPIALRQAYRKYGINPIDLGVELPDFEPVVVKNAVANKNISEPEAAGAVSAASVQEDAAFVSPVIVGGQKIMMNFDTGSADFWVMNPNVAGIDLAGREVFNVSNSTTFQKMDEATFRISYGDRSYAWGYVGTDTVDIGGAVVSGQAIGIPTTVSSSFLEDTHYNGLAGFAFSTVSTMRPRQQKNFLENLAKDLDEPVLTASLKPKAVGEYEFGFVDPDKYRGELVNITVDPSNGFWQVPSLHYKIGNGTLIKRDNATPAIADTGTTLMLLDNEVVKAYYAQVPNAVHLFNVGGYAYPCNQTLPDLSVGFGDSHLAYLPGELLGYSQIGTNQTTGEPVCFGGVQSNQGSKMQILGDVFLKAFYVVFDLRGPSIAIATPH</sequence>
<dbReference type="PANTHER" id="PTHR47966:SF23">
    <property type="entry name" value="ASPARTIC ENDOPEPTIDASE, PUTATIVE (AFU_ORTHOLOGUE AFUA_2G15950)-RELATED"/>
    <property type="match status" value="1"/>
</dbReference>
<dbReference type="EMBL" id="KZ559120">
    <property type="protein sequence ID" value="PLB41644.1"/>
    <property type="molecule type" value="Genomic_DNA"/>
</dbReference>
<evidence type="ECO:0000256" key="6">
    <source>
        <dbReference type="ARBA" id="ARBA00022750"/>
    </source>
</evidence>
<accession>A0A2I2FM17</accession>
<dbReference type="GeneID" id="36523053"/>
<reference evidence="14 15" key="1">
    <citation type="submission" date="2017-12" db="EMBL/GenBank/DDBJ databases">
        <authorList>
            <consortium name="DOE Joint Genome Institute"/>
            <person name="Haridas S."/>
            <person name="Kjaerbolling I."/>
            <person name="Vesth T.C."/>
            <person name="Frisvad J.C."/>
            <person name="Nybo J.L."/>
            <person name="Theobald S."/>
            <person name="Kuo A."/>
            <person name="Bowyer P."/>
            <person name="Matsuda Y."/>
            <person name="Mondo S."/>
            <person name="Lyhne E.K."/>
            <person name="Kogle M.E."/>
            <person name="Clum A."/>
            <person name="Lipzen A."/>
            <person name="Salamov A."/>
            <person name="Ngan C.Y."/>
            <person name="Daum C."/>
            <person name="Chiniquy J."/>
            <person name="Barry K."/>
            <person name="LaButti K."/>
            <person name="Simmons B.A."/>
            <person name="Magnuson J.K."/>
            <person name="Mortensen U.H."/>
            <person name="Larsen T.O."/>
            <person name="Grigoriev I.V."/>
            <person name="Baker S.E."/>
            <person name="Andersen M.R."/>
            <person name="Nordberg H.P."/>
            <person name="Cantor M.N."/>
            <person name="Hua S.X."/>
        </authorList>
    </citation>
    <scope>NUCLEOTIDE SEQUENCE [LARGE SCALE GENOMIC DNA]</scope>
    <source>
        <strain evidence="14 15">CBS 102.13</strain>
    </source>
</reference>
<dbReference type="RefSeq" id="XP_024675656.1">
    <property type="nucleotide sequence ID" value="XM_024815893.1"/>
</dbReference>
<dbReference type="InterPro" id="IPR001969">
    <property type="entry name" value="Aspartic_peptidase_AS"/>
</dbReference>
<feature type="active site" evidence="10">
    <location>
        <position position="306"/>
    </location>
</feature>
<name>A0A2I2FM17_ASPCN</name>
<evidence type="ECO:0000256" key="11">
    <source>
        <dbReference type="RuleBase" id="RU000454"/>
    </source>
</evidence>
<evidence type="ECO:0000256" key="5">
    <source>
        <dbReference type="ARBA" id="ARBA00022729"/>
    </source>
</evidence>
<dbReference type="PROSITE" id="PS51767">
    <property type="entry name" value="PEPTIDASE_A1"/>
    <property type="match status" value="1"/>
</dbReference>
<dbReference type="CDD" id="cd06097">
    <property type="entry name" value="Aspergillopepsin_like"/>
    <property type="match status" value="1"/>
</dbReference>
<keyword evidence="7 11" id="KW-0378">Hydrolase</keyword>
<gene>
    <name evidence="14" type="ORF">BDW47DRAFT_122681</name>
</gene>
<dbReference type="Proteomes" id="UP000234585">
    <property type="component" value="Unassembled WGS sequence"/>
</dbReference>
<evidence type="ECO:0000256" key="4">
    <source>
        <dbReference type="ARBA" id="ARBA00022670"/>
    </source>
</evidence>
<dbReference type="Pfam" id="PF00026">
    <property type="entry name" value="Asp"/>
    <property type="match status" value="1"/>
</dbReference>
<evidence type="ECO:0000256" key="8">
    <source>
        <dbReference type="ARBA" id="ARBA00023145"/>
    </source>
</evidence>
<dbReference type="OrthoDB" id="2747330at2759"/>
<feature type="signal peptide" evidence="12">
    <location>
        <begin position="1"/>
        <end position="18"/>
    </location>
</feature>
<feature type="chain" id="PRO_5014139337" evidence="12">
    <location>
        <begin position="19"/>
        <end position="422"/>
    </location>
</feature>
<evidence type="ECO:0000256" key="10">
    <source>
        <dbReference type="PIRSR" id="PIRSR601461-1"/>
    </source>
</evidence>
<keyword evidence="15" id="KW-1185">Reference proteome</keyword>
<evidence type="ECO:0000313" key="15">
    <source>
        <dbReference type="Proteomes" id="UP000234585"/>
    </source>
</evidence>
<evidence type="ECO:0000259" key="13">
    <source>
        <dbReference type="PROSITE" id="PS51767"/>
    </source>
</evidence>
<feature type="active site" evidence="10">
    <location>
        <position position="120"/>
    </location>
</feature>
<dbReference type="GO" id="GO:0005576">
    <property type="term" value="C:extracellular region"/>
    <property type="evidence" value="ECO:0007669"/>
    <property type="project" value="UniProtKB-SubCell"/>
</dbReference>
<evidence type="ECO:0000256" key="9">
    <source>
        <dbReference type="ARBA" id="ARBA00023180"/>
    </source>
</evidence>
<dbReference type="PRINTS" id="PR00792">
    <property type="entry name" value="PEPSIN"/>
</dbReference>
<evidence type="ECO:0000313" key="14">
    <source>
        <dbReference type="EMBL" id="PLB41644.1"/>
    </source>
</evidence>
<dbReference type="AlphaFoldDB" id="A0A2I2FM17"/>
<keyword evidence="4 11" id="KW-0645">Protease</keyword>
<comment type="similarity">
    <text evidence="2 11">Belongs to the peptidase A1 family.</text>
</comment>
<dbReference type="InterPro" id="IPR034163">
    <property type="entry name" value="Aspergillopepsin-like_cat_dom"/>
</dbReference>
<evidence type="ECO:0000256" key="12">
    <source>
        <dbReference type="SAM" id="SignalP"/>
    </source>
</evidence>
<evidence type="ECO:0000256" key="2">
    <source>
        <dbReference type="ARBA" id="ARBA00007447"/>
    </source>
</evidence>
<keyword evidence="3" id="KW-0964">Secreted</keyword>
<dbReference type="InterPro" id="IPR021109">
    <property type="entry name" value="Peptidase_aspartic_dom_sf"/>
</dbReference>
<dbReference type="SUPFAM" id="SSF50630">
    <property type="entry name" value="Acid proteases"/>
    <property type="match status" value="1"/>
</dbReference>
<organism evidence="14 15">
    <name type="scientific">Aspergillus candidus</name>
    <dbReference type="NCBI Taxonomy" id="41067"/>
    <lineage>
        <taxon>Eukaryota</taxon>
        <taxon>Fungi</taxon>
        <taxon>Dikarya</taxon>
        <taxon>Ascomycota</taxon>
        <taxon>Pezizomycotina</taxon>
        <taxon>Eurotiomycetes</taxon>
        <taxon>Eurotiomycetidae</taxon>
        <taxon>Eurotiales</taxon>
        <taxon>Aspergillaceae</taxon>
        <taxon>Aspergillus</taxon>
        <taxon>Aspergillus subgen. Circumdati</taxon>
    </lineage>
</organism>
<evidence type="ECO:0000256" key="7">
    <source>
        <dbReference type="ARBA" id="ARBA00022801"/>
    </source>
</evidence>
<keyword evidence="9" id="KW-0325">Glycoprotein</keyword>
<keyword evidence="5 12" id="KW-0732">Signal</keyword>
<dbReference type="InterPro" id="IPR033121">
    <property type="entry name" value="PEPTIDASE_A1"/>
</dbReference>